<proteinExistence type="predicted"/>
<feature type="region of interest" description="Disordered" evidence="1">
    <location>
        <begin position="25"/>
        <end position="48"/>
    </location>
</feature>
<reference evidence="2 3" key="1">
    <citation type="submission" date="2016-01" db="EMBL/GenBank/DDBJ databases">
        <title>Draft Genome Sequences of Seven Thermophilic Sporeformers Isolated from Foods.</title>
        <authorList>
            <person name="Berendsen E.M."/>
            <person name="Wells-Bennik M.H."/>
            <person name="Krawcyk A.O."/>
            <person name="De Jong A."/>
            <person name="Holsappel S."/>
            <person name="Eijlander R.T."/>
            <person name="Kuipers O.P."/>
        </authorList>
    </citation>
    <scope>NUCLEOTIDE SEQUENCE [LARGE SCALE GENOMIC DNA]</scope>
    <source>
        <strain evidence="2 3">B4135</strain>
    </source>
</reference>
<protein>
    <submittedName>
        <fullName evidence="2">Uncharacterized protein</fullName>
    </submittedName>
</protein>
<accession>A0A150LF21</accession>
<evidence type="ECO:0000313" key="3">
    <source>
        <dbReference type="Proteomes" id="UP000075683"/>
    </source>
</evidence>
<name>A0A150LF21_9BACI</name>
<dbReference type="Proteomes" id="UP000075683">
    <property type="component" value="Unassembled WGS sequence"/>
</dbReference>
<feature type="compositionally biased region" description="Basic residues" evidence="1">
    <location>
        <begin position="25"/>
        <end position="39"/>
    </location>
</feature>
<dbReference type="EMBL" id="LQYT01000119">
    <property type="protein sequence ID" value="KYD10332.1"/>
    <property type="molecule type" value="Genomic_DNA"/>
</dbReference>
<evidence type="ECO:0000313" key="2">
    <source>
        <dbReference type="EMBL" id="KYD10332.1"/>
    </source>
</evidence>
<sequence length="73" mass="7958">MPTGEGKISARVIRKAGGPIPVLRTHRRTASGANKKKRPLPSSSVQRPFIRREKAGLMPAGRTFCTAPESPYM</sequence>
<dbReference type="STRING" id="301148.B4135_3507"/>
<gene>
    <name evidence="2" type="ORF">B4135_3507</name>
</gene>
<comment type="caution">
    <text evidence="2">The sequence shown here is derived from an EMBL/GenBank/DDBJ whole genome shotgun (WGS) entry which is preliminary data.</text>
</comment>
<organism evidence="2 3">
    <name type="scientific">Caldibacillus debilis</name>
    <dbReference type="NCBI Taxonomy" id="301148"/>
    <lineage>
        <taxon>Bacteria</taxon>
        <taxon>Bacillati</taxon>
        <taxon>Bacillota</taxon>
        <taxon>Bacilli</taxon>
        <taxon>Bacillales</taxon>
        <taxon>Bacillaceae</taxon>
        <taxon>Caldibacillus</taxon>
    </lineage>
</organism>
<evidence type="ECO:0000256" key="1">
    <source>
        <dbReference type="SAM" id="MobiDB-lite"/>
    </source>
</evidence>
<dbReference type="AlphaFoldDB" id="A0A150LF21"/>